<dbReference type="EMBL" id="QRBI01000123">
    <property type="protein sequence ID" value="RMC05455.1"/>
    <property type="molecule type" value="Genomic_DNA"/>
</dbReference>
<organism evidence="1 2">
    <name type="scientific">Hirundo rustica rustica</name>
    <dbReference type="NCBI Taxonomy" id="333673"/>
    <lineage>
        <taxon>Eukaryota</taxon>
        <taxon>Metazoa</taxon>
        <taxon>Chordata</taxon>
        <taxon>Craniata</taxon>
        <taxon>Vertebrata</taxon>
        <taxon>Euteleostomi</taxon>
        <taxon>Archelosauria</taxon>
        <taxon>Archosauria</taxon>
        <taxon>Dinosauria</taxon>
        <taxon>Saurischia</taxon>
        <taxon>Theropoda</taxon>
        <taxon>Coelurosauria</taxon>
        <taxon>Aves</taxon>
        <taxon>Neognathae</taxon>
        <taxon>Neoaves</taxon>
        <taxon>Telluraves</taxon>
        <taxon>Australaves</taxon>
        <taxon>Passeriformes</taxon>
        <taxon>Sylvioidea</taxon>
        <taxon>Hirundinidae</taxon>
        <taxon>Hirundo</taxon>
    </lineage>
</organism>
<proteinExistence type="predicted"/>
<name>A0A3M0JXD6_HIRRU</name>
<protein>
    <submittedName>
        <fullName evidence="1">Uncharacterized protein</fullName>
    </submittedName>
</protein>
<evidence type="ECO:0000313" key="2">
    <source>
        <dbReference type="Proteomes" id="UP000269221"/>
    </source>
</evidence>
<keyword evidence="2" id="KW-1185">Reference proteome</keyword>
<dbReference type="OrthoDB" id="3214149at2759"/>
<dbReference type="Proteomes" id="UP000269221">
    <property type="component" value="Unassembled WGS sequence"/>
</dbReference>
<sequence>MVLQVLMLRTMGEGFSLVECGLESESPVRKEKRGSPVSSLLAHSNAPILGPRMQLVVAVRSIFDNWNVKAGTLRLEANLANRILRESGSQQATLAACSEVVEESGMAQVSGVCKSFLEFFKLACAILGFPISLGPNPGKALYVELLAVKRIPSLEDAEDESPGQTYHRERRNAITMQPQGGQGLGKISEEPSTSSEERASLIKKEIHGSISHLPEPSVPYRGTLFTMDPRNGYMDPHYHLLLEDGKKACILDAKESKVTLTWSLFSLCR</sequence>
<reference evidence="1 2" key="1">
    <citation type="submission" date="2018-07" db="EMBL/GenBank/DDBJ databases">
        <title>A high quality draft genome assembly of the barn swallow (H. rustica rustica).</title>
        <authorList>
            <person name="Formenti G."/>
            <person name="Chiara M."/>
            <person name="Poveda L."/>
            <person name="Francoijs K.-J."/>
            <person name="Bonisoli-Alquati A."/>
            <person name="Canova L."/>
            <person name="Gianfranceschi L."/>
            <person name="Horner D.S."/>
            <person name="Saino N."/>
        </authorList>
    </citation>
    <scope>NUCLEOTIDE SEQUENCE [LARGE SCALE GENOMIC DNA]</scope>
    <source>
        <strain evidence="1">Chelidonia</strain>
        <tissue evidence="1">Blood</tissue>
    </source>
</reference>
<evidence type="ECO:0000313" key="1">
    <source>
        <dbReference type="EMBL" id="RMC05455.1"/>
    </source>
</evidence>
<dbReference type="STRING" id="333673.A0A3M0JXD6"/>
<comment type="caution">
    <text evidence="1">The sequence shown here is derived from an EMBL/GenBank/DDBJ whole genome shotgun (WGS) entry which is preliminary data.</text>
</comment>
<gene>
    <name evidence="1" type="ORF">DUI87_18648</name>
</gene>
<accession>A0A3M0JXD6</accession>
<dbReference type="AlphaFoldDB" id="A0A3M0JXD6"/>